<dbReference type="KEGG" id="pacr:FXN63_21245"/>
<accession>A0A5C0B3K8</accession>
<dbReference type="CDD" id="cd07043">
    <property type="entry name" value="STAS_anti-anti-sigma_factors"/>
    <property type="match status" value="1"/>
</dbReference>
<dbReference type="InterPro" id="IPR036513">
    <property type="entry name" value="STAS_dom_sf"/>
</dbReference>
<dbReference type="SUPFAM" id="SSF52091">
    <property type="entry name" value="SpoIIaa-like"/>
    <property type="match status" value="1"/>
</dbReference>
<feature type="domain" description="STAS" evidence="1">
    <location>
        <begin position="1"/>
        <end position="84"/>
    </location>
</feature>
<keyword evidence="3" id="KW-1185">Reference proteome</keyword>
<reference evidence="2 3" key="1">
    <citation type="submission" date="2019-08" db="EMBL/GenBank/DDBJ databases">
        <title>Amphibian skin-associated Pigmentiphaga: genome sequence and occurrence across geography and hosts.</title>
        <authorList>
            <person name="Bletz M.C."/>
            <person name="Bunk B."/>
            <person name="Sproeer C."/>
            <person name="Biwer P."/>
            <person name="Reiter S."/>
            <person name="Rabemananjara F.C.E."/>
            <person name="Schulz S."/>
            <person name="Overmann J."/>
            <person name="Vences M."/>
        </authorList>
    </citation>
    <scope>NUCLEOTIDE SEQUENCE [LARGE SCALE GENOMIC DNA]</scope>
    <source>
        <strain evidence="2 3">Mada1488</strain>
    </source>
</reference>
<evidence type="ECO:0000313" key="2">
    <source>
        <dbReference type="EMBL" id="QEI09479.1"/>
    </source>
</evidence>
<sequence length="84" mass="9039">MTIYRAAELKDTVLAAIADAQALDIDLRLVEEIDTSGIQLLLLARREAARQEKPLRLIGHSAAVREGLAMLGFGEQLDPIGATA</sequence>
<protein>
    <submittedName>
        <fullName evidence="2">STAS domain-containing protein</fullName>
    </submittedName>
</protein>
<dbReference type="PANTHER" id="PTHR35849">
    <property type="entry name" value="BLR2341 PROTEIN"/>
    <property type="match status" value="1"/>
</dbReference>
<dbReference type="Proteomes" id="UP000325161">
    <property type="component" value="Chromosome"/>
</dbReference>
<name>A0A5C0B3K8_9BURK</name>
<organism evidence="2 3">
    <name type="scientific">Pigmentiphaga aceris</name>
    <dbReference type="NCBI Taxonomy" id="1940612"/>
    <lineage>
        <taxon>Bacteria</taxon>
        <taxon>Pseudomonadati</taxon>
        <taxon>Pseudomonadota</taxon>
        <taxon>Betaproteobacteria</taxon>
        <taxon>Burkholderiales</taxon>
        <taxon>Alcaligenaceae</taxon>
        <taxon>Pigmentiphaga</taxon>
    </lineage>
</organism>
<evidence type="ECO:0000259" key="1">
    <source>
        <dbReference type="PROSITE" id="PS50801"/>
    </source>
</evidence>
<dbReference type="InterPro" id="IPR002645">
    <property type="entry name" value="STAS_dom"/>
</dbReference>
<dbReference type="PROSITE" id="PS50801">
    <property type="entry name" value="STAS"/>
    <property type="match status" value="1"/>
</dbReference>
<dbReference type="EMBL" id="CP043046">
    <property type="protein sequence ID" value="QEI09479.1"/>
    <property type="molecule type" value="Genomic_DNA"/>
</dbReference>
<evidence type="ECO:0000313" key="3">
    <source>
        <dbReference type="Proteomes" id="UP000325161"/>
    </source>
</evidence>
<proteinExistence type="predicted"/>
<dbReference type="InterPro" id="IPR052746">
    <property type="entry name" value="MlaB_ABC_Transporter"/>
</dbReference>
<dbReference type="OrthoDB" id="8527158at2"/>
<dbReference type="Pfam" id="PF13466">
    <property type="entry name" value="STAS_2"/>
    <property type="match status" value="1"/>
</dbReference>
<gene>
    <name evidence="2" type="ORF">FXN63_21245</name>
</gene>
<dbReference type="PANTHER" id="PTHR35849:SF2">
    <property type="entry name" value="BLR2341 PROTEIN"/>
    <property type="match status" value="1"/>
</dbReference>
<dbReference type="AlphaFoldDB" id="A0A5C0B3K8"/>
<dbReference type="InterPro" id="IPR058548">
    <property type="entry name" value="MlaB-like_STAS"/>
</dbReference>
<dbReference type="Gene3D" id="3.30.750.24">
    <property type="entry name" value="STAS domain"/>
    <property type="match status" value="1"/>
</dbReference>